<comment type="caution">
    <text evidence="3">The sequence shown here is derived from an EMBL/GenBank/DDBJ whole genome shotgun (WGS) entry which is preliminary data.</text>
</comment>
<dbReference type="EMBL" id="BPFH01000001">
    <property type="protein sequence ID" value="GIT94238.1"/>
    <property type="molecule type" value="Genomic_DNA"/>
</dbReference>
<evidence type="ECO:0000313" key="3">
    <source>
        <dbReference type="EMBL" id="GIT94238.1"/>
    </source>
</evidence>
<evidence type="ECO:0000256" key="2">
    <source>
        <dbReference type="SAM" id="SignalP"/>
    </source>
</evidence>
<feature type="transmembrane region" description="Helical" evidence="1">
    <location>
        <begin position="132"/>
        <end position="153"/>
    </location>
</feature>
<evidence type="ECO:0000256" key="1">
    <source>
        <dbReference type="SAM" id="Phobius"/>
    </source>
</evidence>
<feature type="transmembrane region" description="Helical" evidence="1">
    <location>
        <begin position="48"/>
        <end position="68"/>
    </location>
</feature>
<dbReference type="Gene3D" id="1.20.1260.100">
    <property type="entry name" value="TspO/MBR protein"/>
    <property type="match status" value="1"/>
</dbReference>
<feature type="transmembrane region" description="Helical" evidence="1">
    <location>
        <begin position="80"/>
        <end position="96"/>
    </location>
</feature>
<name>A0ABQ4NIK7_9RHOB</name>
<feature type="chain" id="PRO_5045748946" evidence="2">
    <location>
        <begin position="17"/>
        <end position="234"/>
    </location>
</feature>
<keyword evidence="1" id="KW-0812">Transmembrane</keyword>
<proteinExistence type="predicted"/>
<organism evidence="3 4">
    <name type="scientific">Jannaschia pagri</name>
    <dbReference type="NCBI Taxonomy" id="2829797"/>
    <lineage>
        <taxon>Bacteria</taxon>
        <taxon>Pseudomonadati</taxon>
        <taxon>Pseudomonadota</taxon>
        <taxon>Alphaproteobacteria</taxon>
        <taxon>Rhodobacterales</taxon>
        <taxon>Roseobacteraceae</taxon>
        <taxon>Jannaschia</taxon>
    </lineage>
</organism>
<reference evidence="3 4" key="1">
    <citation type="submission" date="2021-05" db="EMBL/GenBank/DDBJ databases">
        <title>Bacteria Genome sequencing.</title>
        <authorList>
            <person name="Takabe Y."/>
            <person name="Nakajima Y."/>
            <person name="Suzuki S."/>
            <person name="Shiozaki T."/>
        </authorList>
    </citation>
    <scope>NUCLEOTIDE SEQUENCE [LARGE SCALE GENOMIC DNA]</scope>
    <source>
        <strain evidence="3 4">AI_62</strain>
    </source>
</reference>
<feature type="transmembrane region" description="Helical" evidence="1">
    <location>
        <begin position="189"/>
        <end position="206"/>
    </location>
</feature>
<keyword evidence="4" id="KW-1185">Reference proteome</keyword>
<evidence type="ECO:0000313" key="4">
    <source>
        <dbReference type="Proteomes" id="UP000786693"/>
    </source>
</evidence>
<sequence length="234" mass="24465">MRLRALLVLLATVAFAASPLLVPGFGGYEPDQFPVPLDNPPVQPAGYAFSIWGIIYLWLLVSAAYGLWKRAESPQWDAPRFPLLLSLGVGAIWLPVAVLSPLWATALIWVMLVGALGALLRSPAADRYLLRGAIGLYAGWLTAASAVSVGLITAGWGVPPFGPEGWAIAALTLGLAIAAWILSRVPSPAYGAAIVWALIAVTVQNGATTTGLFAAAAAALVTGLTLYRLRAARV</sequence>
<dbReference type="Proteomes" id="UP000786693">
    <property type="component" value="Unassembled WGS sequence"/>
</dbReference>
<keyword evidence="2" id="KW-0732">Signal</keyword>
<keyword evidence="1" id="KW-0472">Membrane</keyword>
<keyword evidence="1" id="KW-1133">Transmembrane helix</keyword>
<dbReference type="RefSeq" id="WP_220747721.1">
    <property type="nucleotide sequence ID" value="NZ_BPFH01000001.1"/>
</dbReference>
<feature type="transmembrane region" description="Helical" evidence="1">
    <location>
        <begin position="102"/>
        <end position="120"/>
    </location>
</feature>
<feature type="signal peptide" evidence="2">
    <location>
        <begin position="1"/>
        <end position="16"/>
    </location>
</feature>
<gene>
    <name evidence="3" type="ORF">JANAI62_08610</name>
</gene>
<feature type="transmembrane region" description="Helical" evidence="1">
    <location>
        <begin position="165"/>
        <end position="182"/>
    </location>
</feature>
<dbReference type="InterPro" id="IPR038330">
    <property type="entry name" value="TspO/MBR-related_sf"/>
</dbReference>
<protein>
    <submittedName>
        <fullName evidence="3">Seryl-tRNA synthetase</fullName>
    </submittedName>
</protein>
<feature type="transmembrane region" description="Helical" evidence="1">
    <location>
        <begin position="212"/>
        <end position="229"/>
    </location>
</feature>
<accession>A0ABQ4NIK7</accession>